<evidence type="ECO:0000256" key="1">
    <source>
        <dbReference type="ARBA" id="ARBA00022729"/>
    </source>
</evidence>
<accession>A0A7W7Z090</accession>
<name>A0A7W7Z090_9BRAD</name>
<dbReference type="PANTHER" id="PTHR35936">
    <property type="entry name" value="MEMBRANE-BOUND LYTIC MUREIN TRANSGLYCOSYLASE F"/>
    <property type="match status" value="1"/>
</dbReference>
<evidence type="ECO:0000313" key="4">
    <source>
        <dbReference type="EMBL" id="MBB5045595.1"/>
    </source>
</evidence>
<sequence>MMRLKPDGWRARAAALACATLLIGSSAQAQVQAQVQVQAPAQVQAQAPAPPPDSADLSIELIDPKVLRVCADPRNLPFSNDKGEGFENRIAELFAAKLHKSLDYVFFPQATGFVRMTLAAHRCDVIMGFPQGDDLAQGTNPYYRTAYALVAKPGTELDQVTTLDDPRLKGKHIGIVAGTPPATNMAVNGMMATAKPYPLMIDTRVDSSAAAMIGDIKSGEIDAGILWGPMAGYYAKEANPPLHVTPLVKETRGPQLAYRIGMGVRAADQNWKRQLNRLIQDSQPEINNILLEFGVPLLDENNRPLGAATAAKQP</sequence>
<reference evidence="4 5" key="1">
    <citation type="submission" date="2020-08" db="EMBL/GenBank/DDBJ databases">
        <title>Genomic Encyclopedia of Type Strains, Phase IV (KMG-IV): sequencing the most valuable type-strain genomes for metagenomic binning, comparative biology and taxonomic classification.</title>
        <authorList>
            <person name="Goeker M."/>
        </authorList>
    </citation>
    <scope>NUCLEOTIDE SEQUENCE [LARGE SCALE GENOMIC DNA]</scope>
    <source>
        <strain evidence="4 5">DSM 12706</strain>
    </source>
</reference>
<dbReference type="AlphaFoldDB" id="A0A7W7Z090"/>
<dbReference type="InterPro" id="IPR001638">
    <property type="entry name" value="Solute-binding_3/MltF_N"/>
</dbReference>
<proteinExistence type="predicted"/>
<feature type="domain" description="Solute-binding protein family 3/N-terminal" evidence="3">
    <location>
        <begin position="66"/>
        <end position="297"/>
    </location>
</feature>
<keyword evidence="1 2" id="KW-0732">Signal</keyword>
<evidence type="ECO:0000256" key="2">
    <source>
        <dbReference type="SAM" id="SignalP"/>
    </source>
</evidence>
<dbReference type="Proteomes" id="UP000542353">
    <property type="component" value="Unassembled WGS sequence"/>
</dbReference>
<dbReference type="SUPFAM" id="SSF53850">
    <property type="entry name" value="Periplasmic binding protein-like II"/>
    <property type="match status" value="1"/>
</dbReference>
<dbReference type="EMBL" id="JACHIH010000001">
    <property type="protein sequence ID" value="MBB5045595.1"/>
    <property type="molecule type" value="Genomic_DNA"/>
</dbReference>
<keyword evidence="5" id="KW-1185">Reference proteome</keyword>
<feature type="chain" id="PRO_5031316825" evidence="2">
    <location>
        <begin position="30"/>
        <end position="314"/>
    </location>
</feature>
<evidence type="ECO:0000259" key="3">
    <source>
        <dbReference type="SMART" id="SM00062"/>
    </source>
</evidence>
<comment type="caution">
    <text evidence="4">The sequence shown here is derived from an EMBL/GenBank/DDBJ whole genome shotgun (WGS) entry which is preliminary data.</text>
</comment>
<dbReference type="Gene3D" id="3.40.190.10">
    <property type="entry name" value="Periplasmic binding protein-like II"/>
    <property type="match status" value="2"/>
</dbReference>
<organism evidence="4 5">
    <name type="scientific">Rhodopseudomonas rhenobacensis</name>
    <dbReference type="NCBI Taxonomy" id="87461"/>
    <lineage>
        <taxon>Bacteria</taxon>
        <taxon>Pseudomonadati</taxon>
        <taxon>Pseudomonadota</taxon>
        <taxon>Alphaproteobacteria</taxon>
        <taxon>Hyphomicrobiales</taxon>
        <taxon>Nitrobacteraceae</taxon>
        <taxon>Rhodopseudomonas</taxon>
    </lineage>
</organism>
<dbReference type="PANTHER" id="PTHR35936:SF17">
    <property type="entry name" value="ARGININE-BINDING EXTRACELLULAR PROTEIN ARTP"/>
    <property type="match status" value="1"/>
</dbReference>
<protein>
    <submittedName>
        <fullName evidence="4">Quinoprotein dehydrogenase-associated probable ABC transporter substrate-binding protein</fullName>
    </submittedName>
</protein>
<dbReference type="InterPro" id="IPR022448">
    <property type="entry name" value="Quinoprotein_dehydrogenase"/>
</dbReference>
<gene>
    <name evidence="4" type="ORF">HNR60_000324</name>
</gene>
<dbReference type="NCBIfam" id="TIGR03871">
    <property type="entry name" value="ABC_peri_MoxJ_2"/>
    <property type="match status" value="1"/>
</dbReference>
<dbReference type="SMART" id="SM00062">
    <property type="entry name" value="PBPb"/>
    <property type="match status" value="1"/>
</dbReference>
<evidence type="ECO:0000313" key="5">
    <source>
        <dbReference type="Proteomes" id="UP000542353"/>
    </source>
</evidence>
<feature type="signal peptide" evidence="2">
    <location>
        <begin position="1"/>
        <end position="29"/>
    </location>
</feature>